<feature type="transmembrane region" description="Helical" evidence="1">
    <location>
        <begin position="234"/>
        <end position="257"/>
    </location>
</feature>
<dbReference type="Proteomes" id="UP000005990">
    <property type="component" value="Unassembled WGS sequence"/>
</dbReference>
<dbReference type="PANTHER" id="PTHR48090:SF8">
    <property type="entry name" value="GLYCOSYLTRANSFERASE CSBB-RELATED"/>
    <property type="match status" value="1"/>
</dbReference>
<dbReference type="Gene3D" id="3.90.550.10">
    <property type="entry name" value="Spore Coat Polysaccharide Biosynthesis Protein SpsA, Chain A"/>
    <property type="match status" value="1"/>
</dbReference>
<gene>
    <name evidence="3" type="ORF">HMPREF9257_1103</name>
</gene>
<dbReference type="EC" id="2.4.-.-" evidence="3"/>
<comment type="caution">
    <text evidence="3">The sequence shown here is derived from an EMBL/GenBank/DDBJ whole genome shotgun (WGS) entry which is preliminary data.</text>
</comment>
<dbReference type="PANTHER" id="PTHR48090">
    <property type="entry name" value="UNDECAPRENYL-PHOSPHATE 4-DEOXY-4-FORMAMIDO-L-ARABINOSE TRANSFERASE-RELATED"/>
    <property type="match status" value="1"/>
</dbReference>
<feature type="domain" description="Glycosyltransferase 2-like" evidence="2">
    <location>
        <begin position="9"/>
        <end position="173"/>
    </location>
</feature>
<dbReference type="GO" id="GO:0005886">
    <property type="term" value="C:plasma membrane"/>
    <property type="evidence" value="ECO:0007669"/>
    <property type="project" value="TreeGrafter"/>
</dbReference>
<keyword evidence="1" id="KW-1133">Transmembrane helix</keyword>
<keyword evidence="4" id="KW-1185">Reference proteome</keyword>
<dbReference type="EMBL" id="AENN01000013">
    <property type="protein sequence ID" value="EFR31416.1"/>
    <property type="molecule type" value="Genomic_DNA"/>
</dbReference>
<dbReference type="OrthoDB" id="9807778at2"/>
<dbReference type="InterPro" id="IPR029044">
    <property type="entry name" value="Nucleotide-diphossugar_trans"/>
</dbReference>
<accession>E4KNQ9</accession>
<keyword evidence="1" id="KW-0812">Transmembrane</keyword>
<dbReference type="InterPro" id="IPR050256">
    <property type="entry name" value="Glycosyltransferase_2"/>
</dbReference>
<keyword evidence="3" id="KW-0808">Transferase</keyword>
<evidence type="ECO:0000256" key="1">
    <source>
        <dbReference type="SAM" id="Phobius"/>
    </source>
</evidence>
<keyword evidence="1" id="KW-0472">Membrane</keyword>
<sequence length="326" mass="36392">MKIKAETMSIVVPCYNEEASLDLFYQAIKKLQTEFSQVYLELILVNDGSKDQTLAKMKTLQATDPKRISYLSFSRNFGKEAAIKAGLEVAKGQWVALMDADLQDPPELLKEMHETLVSGNYDVVATRRKDRAGEPPVRSFFANLYYKLNNLISDVKLEEGARDFRLMTQEVVQAVISLPEINRFSKGIFSWVGFNVAYISYPNVERSAGGSSWSFQKLVSYAVEGLISFSDMPLTIASVLGFISFLFALIYGAYIFFRTILFGGDVAGWPTLVVLVSGLGGMQLLCLGILGKYIGKIFIESKQRPLYIIKEAVLNDSDSLLDTEEV</sequence>
<dbReference type="InterPro" id="IPR001173">
    <property type="entry name" value="Glyco_trans_2-like"/>
</dbReference>
<evidence type="ECO:0000313" key="3">
    <source>
        <dbReference type="EMBL" id="EFR31416.1"/>
    </source>
</evidence>
<dbReference type="Pfam" id="PF00535">
    <property type="entry name" value="Glycos_transf_2"/>
    <property type="match status" value="1"/>
</dbReference>
<evidence type="ECO:0000313" key="4">
    <source>
        <dbReference type="Proteomes" id="UP000005990"/>
    </source>
</evidence>
<dbReference type="STRING" id="908337.HMPREF9257_1103"/>
<dbReference type="SUPFAM" id="SSF53448">
    <property type="entry name" value="Nucleotide-diphospho-sugar transferases"/>
    <property type="match status" value="1"/>
</dbReference>
<proteinExistence type="predicted"/>
<feature type="transmembrane region" description="Helical" evidence="1">
    <location>
        <begin position="269"/>
        <end position="294"/>
    </location>
</feature>
<organism evidence="3 4">
    <name type="scientific">Eremococcus coleocola ACS-139-V-Col8</name>
    <dbReference type="NCBI Taxonomy" id="908337"/>
    <lineage>
        <taxon>Bacteria</taxon>
        <taxon>Bacillati</taxon>
        <taxon>Bacillota</taxon>
        <taxon>Bacilli</taxon>
        <taxon>Lactobacillales</taxon>
        <taxon>Aerococcaceae</taxon>
        <taxon>Eremococcus</taxon>
    </lineage>
</organism>
<keyword evidence="3" id="KW-0328">Glycosyltransferase</keyword>
<dbReference type="eggNOG" id="COG1216">
    <property type="taxonomic scope" value="Bacteria"/>
</dbReference>
<dbReference type="AlphaFoldDB" id="E4KNQ9"/>
<reference evidence="3 4" key="1">
    <citation type="submission" date="2010-10" db="EMBL/GenBank/DDBJ databases">
        <authorList>
            <person name="Durkin A.S."/>
            <person name="Madupu R."/>
            <person name="Torralba M."/>
            <person name="Gillis M."/>
            <person name="Methe B."/>
            <person name="Sutton G."/>
            <person name="Nelson K.E."/>
        </authorList>
    </citation>
    <scope>NUCLEOTIDE SEQUENCE [LARGE SCALE GENOMIC DNA]</scope>
    <source>
        <strain evidence="3 4">ACS-139-V-Col8</strain>
    </source>
</reference>
<protein>
    <submittedName>
        <fullName evidence="3">Glycosyltransferase, group 2 family protein</fullName>
        <ecNumber evidence="3">2.4.-.-</ecNumber>
    </submittedName>
</protein>
<dbReference type="GO" id="GO:0016757">
    <property type="term" value="F:glycosyltransferase activity"/>
    <property type="evidence" value="ECO:0007669"/>
    <property type="project" value="UniProtKB-KW"/>
</dbReference>
<evidence type="ECO:0000259" key="2">
    <source>
        <dbReference type="Pfam" id="PF00535"/>
    </source>
</evidence>
<name>E4KNQ9_9LACT</name>
<dbReference type="CDD" id="cd04187">
    <property type="entry name" value="DPM1_like_bac"/>
    <property type="match status" value="1"/>
</dbReference>
<dbReference type="RefSeq" id="WP_006418115.1">
    <property type="nucleotide sequence ID" value="NZ_AENN01000013.1"/>
</dbReference>